<keyword evidence="11 14" id="KW-0472">Membrane</keyword>
<gene>
    <name evidence="15" type="primary">Alg10b</name>
    <name evidence="15" type="ORF">CEXT_186571</name>
</gene>
<evidence type="ECO:0000256" key="9">
    <source>
        <dbReference type="ARBA" id="ARBA00022824"/>
    </source>
</evidence>
<sequence length="159" mass="18818">MDEIFHFPQAVKYYTGIYNEWDPKITTPPGLYLFTIAILRPFSKITNLNVVEIACFRFSNIIYTVGTIYIIHRILQHHHKKREPRVLLLSSFNITTFPVLYFFNFLLLYRLWLNLFCFIDVLLASKKILLCCIHSRGYQHIVSTNKYCLDILSLTRGHV</sequence>
<dbReference type="InterPro" id="IPR016900">
    <property type="entry name" value="Alg10"/>
</dbReference>
<feature type="transmembrane region" description="Helical" evidence="14">
    <location>
        <begin position="86"/>
        <end position="106"/>
    </location>
</feature>
<evidence type="ECO:0000313" key="15">
    <source>
        <dbReference type="EMBL" id="GIY68629.1"/>
    </source>
</evidence>
<evidence type="ECO:0000256" key="13">
    <source>
        <dbReference type="ARBA" id="ARBA00048064"/>
    </source>
</evidence>
<evidence type="ECO:0000256" key="4">
    <source>
        <dbReference type="ARBA" id="ARBA00011967"/>
    </source>
</evidence>
<protein>
    <recommendedName>
        <fullName evidence="5">Dol-P-Glc:Glc(2)Man(9)GlcNAc(2)-PP-Dol alpha-1,2-glucosyltransferase</fullName>
        <ecNumber evidence="4">2.4.1.256</ecNumber>
    </recommendedName>
</protein>
<evidence type="ECO:0000256" key="12">
    <source>
        <dbReference type="ARBA" id="ARBA00044727"/>
    </source>
</evidence>
<evidence type="ECO:0000256" key="6">
    <source>
        <dbReference type="ARBA" id="ARBA00022676"/>
    </source>
</evidence>
<dbReference type="EMBL" id="BPLR01014412">
    <property type="protein sequence ID" value="GIY68629.1"/>
    <property type="molecule type" value="Genomic_DNA"/>
</dbReference>
<evidence type="ECO:0000313" key="16">
    <source>
        <dbReference type="Proteomes" id="UP001054945"/>
    </source>
</evidence>
<evidence type="ECO:0000256" key="7">
    <source>
        <dbReference type="ARBA" id="ARBA00022679"/>
    </source>
</evidence>
<dbReference type="EC" id="2.4.1.256" evidence="4"/>
<dbReference type="GO" id="GO:0106073">
    <property type="term" value="F:dolichyl pyrophosphate Glc2Man9GlcNAc2 alpha-1,2-glucosyltransferase activity"/>
    <property type="evidence" value="ECO:0007669"/>
    <property type="project" value="UniProtKB-EC"/>
</dbReference>
<comment type="similarity">
    <text evidence="3">Belongs to the ALG10 glucosyltransferase family.</text>
</comment>
<proteinExistence type="inferred from homology"/>
<evidence type="ECO:0000256" key="1">
    <source>
        <dbReference type="ARBA" id="ARBA00004477"/>
    </source>
</evidence>
<dbReference type="Proteomes" id="UP001054945">
    <property type="component" value="Unassembled WGS sequence"/>
</dbReference>
<reference evidence="15 16" key="1">
    <citation type="submission" date="2021-06" db="EMBL/GenBank/DDBJ databases">
        <title>Caerostris extrusa draft genome.</title>
        <authorList>
            <person name="Kono N."/>
            <person name="Arakawa K."/>
        </authorList>
    </citation>
    <scope>NUCLEOTIDE SEQUENCE [LARGE SCALE GENOMIC DNA]</scope>
</reference>
<dbReference type="PANTHER" id="PTHR12989:SF10">
    <property type="entry name" value="DOL-P-GLC:GLC(2)MAN(9)GLCNAC(2)-PP-DOL ALPHA-1,2-GLUCOSYLTRANSFERASE-RELATED"/>
    <property type="match status" value="1"/>
</dbReference>
<evidence type="ECO:0000256" key="11">
    <source>
        <dbReference type="ARBA" id="ARBA00023136"/>
    </source>
</evidence>
<dbReference type="GO" id="GO:0006488">
    <property type="term" value="P:dolichol-linked oligosaccharide biosynthetic process"/>
    <property type="evidence" value="ECO:0007669"/>
    <property type="project" value="InterPro"/>
</dbReference>
<evidence type="ECO:0000256" key="2">
    <source>
        <dbReference type="ARBA" id="ARBA00004922"/>
    </source>
</evidence>
<dbReference type="GO" id="GO:0005789">
    <property type="term" value="C:endoplasmic reticulum membrane"/>
    <property type="evidence" value="ECO:0007669"/>
    <property type="project" value="UniProtKB-SubCell"/>
</dbReference>
<accession>A0AAV4VG58</accession>
<dbReference type="PANTHER" id="PTHR12989">
    <property type="entry name" value="ALPHA-1,2-GLUCOSYLTRANSFERASE ALG10"/>
    <property type="match status" value="1"/>
</dbReference>
<evidence type="ECO:0000256" key="14">
    <source>
        <dbReference type="SAM" id="Phobius"/>
    </source>
</evidence>
<comment type="function">
    <text evidence="12">Dol-P-Glc:Glc(2)Man(9)GlcNAc(2)-PP-Dol alpha-1,2-glucosyltransferase that operates in the biosynthetic pathway of dolichol-linked oligosaccharides, the glycan precursors employed in protein asparagine (N)-glycosylation. The assembly of dolichol-linked oligosaccharides begins on the cytosolic side of the endoplasmic reticulum membrane and finishes in its lumen. The sequential addition of sugars to dolichol pyrophosphate produces dolichol-linked oligosaccharides containing fourteen sugars, including two GlcNAcs, nine mannoses and three glucoses. Once assembled, the oligosaccharide is transferred from the lipid to nascent proteins by oligosaccharyltransferases. In the lumen of the endoplasmic reticulum, adds the third and last glucose residue from dolichyl phosphate glucose (Dol-P-Glc) onto the lipid-linked oligosaccharide intermediate Glc(2)Man(9)GlcNAc(2)-PP-Dol to produce Glc(3)Man(9)GlcNAc(2)-PP-Dol.</text>
</comment>
<dbReference type="Pfam" id="PF04922">
    <property type="entry name" value="DIE2_ALG10"/>
    <property type="match status" value="1"/>
</dbReference>
<organism evidence="15 16">
    <name type="scientific">Caerostris extrusa</name>
    <name type="common">Bark spider</name>
    <name type="synonym">Caerostris bankana</name>
    <dbReference type="NCBI Taxonomy" id="172846"/>
    <lineage>
        <taxon>Eukaryota</taxon>
        <taxon>Metazoa</taxon>
        <taxon>Ecdysozoa</taxon>
        <taxon>Arthropoda</taxon>
        <taxon>Chelicerata</taxon>
        <taxon>Arachnida</taxon>
        <taxon>Araneae</taxon>
        <taxon>Araneomorphae</taxon>
        <taxon>Entelegynae</taxon>
        <taxon>Araneoidea</taxon>
        <taxon>Araneidae</taxon>
        <taxon>Caerostris</taxon>
    </lineage>
</organism>
<comment type="caution">
    <text evidence="15">The sequence shown here is derived from an EMBL/GenBank/DDBJ whole genome shotgun (WGS) entry which is preliminary data.</text>
</comment>
<evidence type="ECO:0000256" key="3">
    <source>
        <dbReference type="ARBA" id="ARBA00010600"/>
    </source>
</evidence>
<evidence type="ECO:0000256" key="8">
    <source>
        <dbReference type="ARBA" id="ARBA00022692"/>
    </source>
</evidence>
<comment type="catalytic activity">
    <reaction evidence="13">
        <text>an alpha-D-Glc-(1-&gt;3)-alpha-D-Glc-(1-&gt;3)-alpha-D-Man-(1-&gt;2)-alpha-D-Man-(1-&gt;2)-alpha-D-Man-(1-&gt;3)-[alpha-D-Man-(1-&gt;2)-alpha-D-Man-(1-&gt;3)-[alpha-D-Man-(1-&gt;2)-alpha-D-Man-(1-&gt;6)]-alpha-D-Man-(1-&gt;6)]-beta-D-Man-(1-&gt;4)-beta-D-GlcNAc-(1-&gt;4)-alpha-D-GlcNAc-diphospho-di-trans,poly-cis-dolichol + a di-trans,poly-cis-dolichyl beta-D-glucosyl phosphate = a alpha-D-Glc-(1-&gt;2)-alpha-D-Glc-(1-&gt;3)-alpha-D-Glc-(1-&gt;3)-alpha-D-Man-(1-&gt;2)-alpha-D-Man-(1-&gt;2)-alpha-D-Man-(1-&gt;3)-[alpha-D-Man-(1-&gt;2)-alpha-D-Man-(1-&gt;3)-[alpha-D-Man-(1-&gt;2)-alpha-D-Man-(1-&gt;6)]-alpha-D-Man-(1-&gt;6)]-beta-D-Man-(1-&gt;4)-beta-D-GlcNAc-(1-&gt;4)-alpha-D-GlcNAc-diphospho-di-trans,poly-cis-dolichol + a di-trans,poly-cis-dolichyl phosphate + H(+)</text>
        <dbReference type="Rhea" id="RHEA:29543"/>
        <dbReference type="Rhea" id="RHEA-COMP:19498"/>
        <dbReference type="Rhea" id="RHEA-COMP:19502"/>
        <dbReference type="Rhea" id="RHEA-COMP:19512"/>
        <dbReference type="Rhea" id="RHEA-COMP:19522"/>
        <dbReference type="ChEBI" id="CHEBI:15378"/>
        <dbReference type="ChEBI" id="CHEBI:57525"/>
        <dbReference type="ChEBI" id="CHEBI:57683"/>
        <dbReference type="ChEBI" id="CHEBI:132522"/>
        <dbReference type="ChEBI" id="CHEBI:132523"/>
        <dbReference type="EC" id="2.4.1.256"/>
    </reaction>
    <physiologicalReaction direction="left-to-right" evidence="13">
        <dbReference type="Rhea" id="RHEA:29544"/>
    </physiologicalReaction>
</comment>
<keyword evidence="9" id="KW-0256">Endoplasmic reticulum</keyword>
<name>A0AAV4VG58_CAEEX</name>
<keyword evidence="6" id="KW-0328">Glycosyltransferase</keyword>
<keyword evidence="16" id="KW-1185">Reference proteome</keyword>
<keyword evidence="10 14" id="KW-1133">Transmembrane helix</keyword>
<comment type="pathway">
    <text evidence="2">Protein modification; protein glycosylation.</text>
</comment>
<keyword evidence="8 14" id="KW-0812">Transmembrane</keyword>
<evidence type="ECO:0000256" key="10">
    <source>
        <dbReference type="ARBA" id="ARBA00022989"/>
    </source>
</evidence>
<keyword evidence="7" id="KW-0808">Transferase</keyword>
<evidence type="ECO:0000256" key="5">
    <source>
        <dbReference type="ARBA" id="ARBA00018512"/>
    </source>
</evidence>
<comment type="subcellular location">
    <subcellularLocation>
        <location evidence="1">Endoplasmic reticulum membrane</location>
        <topology evidence="1">Multi-pass membrane protein</topology>
    </subcellularLocation>
</comment>
<dbReference type="AlphaFoldDB" id="A0AAV4VG58"/>